<gene>
    <name evidence="1" type="ORF">CRV156</name>
</gene>
<evidence type="ECO:0000313" key="1">
    <source>
        <dbReference type="EMBL" id="ABJ09047.1"/>
    </source>
</evidence>
<dbReference type="EMBL" id="DQ356948">
    <property type="protein sequence ID" value="ABJ09047.1"/>
    <property type="molecule type" value="Genomic_DNA"/>
</dbReference>
<proteinExistence type="predicted"/>
<name>Q06ZZ5_CPRVZ</name>
<organismHost>
    <name type="scientific">Crocodylus porosus</name>
    <name type="common">Saltwater crocodile</name>
    <name type="synonym">Estuarine crocodile</name>
    <dbReference type="NCBI Taxonomy" id="8502"/>
</organismHost>
<organismHost>
    <name type="scientific">Crocodylus niloticus</name>
    <name type="common">Nile crocodile</name>
    <name type="synonym">African crocodile</name>
    <dbReference type="NCBI Taxonomy" id="8501"/>
</organismHost>
<reference evidence="1 2" key="1">
    <citation type="journal article" date="2006" name="J. Virol.">
        <title>Genome of crocodilepox virus.</title>
        <authorList>
            <person name="Afonso C.L."/>
            <person name="Tulman E.R."/>
            <person name="Delhon G."/>
            <person name="Lu Z."/>
            <person name="Viljoen G.J."/>
            <person name="Wallace D.B."/>
            <person name="Kutish G.F."/>
            <person name="Rock D.L."/>
        </authorList>
    </citation>
    <scope>NUCLEOTIDE SEQUENCE [LARGE SCALE GENOMIC DNA]</scope>
    <source>
        <strain evidence="2">Isolate Crocodylus niloticus/Zimbabwe/Ume/2001</strain>
    </source>
</reference>
<keyword evidence="2" id="KW-1185">Reference proteome</keyword>
<dbReference type="Proteomes" id="UP000011300">
    <property type="component" value="Segment"/>
</dbReference>
<accession>Q06ZZ5</accession>
<organism evidence="1 2">
    <name type="scientific">Nile crocodilepox virus (isolate Crocodylus niloticus/Zimbabwe/Ume/2001)</name>
    <name type="common">CRV</name>
    <dbReference type="NCBI Taxonomy" id="1289473"/>
    <lineage>
        <taxon>Viruses</taxon>
        <taxon>Varidnaviria</taxon>
        <taxon>Bamfordvirae</taxon>
        <taxon>Nucleocytoviricota</taxon>
        <taxon>Pokkesviricetes</taxon>
        <taxon>Chitovirales</taxon>
        <taxon>Poxviridae</taxon>
        <taxon>Chordopoxvirinae</taxon>
        <taxon>Crocodylidpoxvirus</taxon>
        <taxon>Crocodylidpoxvirus nilecrocodilepox</taxon>
        <taxon>Nile crocodilepox virus</taxon>
    </lineage>
</organism>
<sequence length="151" mass="17103">MPPEHEPVRQSPLRVPWCVDAASSLGWRKPRGRLVAAEPLAVQRRGPPYRPVVIGQPLQKTSRPIYLPYRPLVGRTATAVLPIDLFSRRRSRRSPFASLRRSRIYYLLFTGGGKMFASRPASPANFGRIAFSLSCLRIARSRAARELKSYF</sequence>
<protein>
    <submittedName>
        <fullName evidence="1">Uncharacterized protein</fullName>
    </submittedName>
</protein>
<evidence type="ECO:0000313" key="2">
    <source>
        <dbReference type="Proteomes" id="UP000011300"/>
    </source>
</evidence>
<organismHost>
    <name type="scientific">Crocodylus johnstoni</name>
    <name type="common">Australian freshwater crocodile</name>
    <dbReference type="NCBI Taxonomy" id="184234"/>
</organismHost>
<dbReference type="RefSeq" id="YP_784346.1">
    <property type="nucleotide sequence ID" value="NC_008030.1"/>
</dbReference>
<dbReference type="GeneID" id="4363409"/>
<dbReference type="KEGG" id="vg:4363409"/>